<dbReference type="PANTHER" id="PTHR11102:SF160">
    <property type="entry name" value="ERAD-ASSOCIATED E3 UBIQUITIN-PROTEIN LIGASE COMPONENT HRD3"/>
    <property type="match status" value="1"/>
</dbReference>
<keyword evidence="3" id="KW-1185">Reference proteome</keyword>
<gene>
    <name evidence="2" type="ORF">K6K13_01460</name>
</gene>
<organism evidence="2 3">
    <name type="scientific">Symbiopectobacterium purcellii</name>
    <dbReference type="NCBI Taxonomy" id="2871826"/>
    <lineage>
        <taxon>Bacteria</taxon>
        <taxon>Pseudomonadati</taxon>
        <taxon>Pseudomonadota</taxon>
        <taxon>Gammaproteobacteria</taxon>
        <taxon>Enterobacterales</taxon>
        <taxon>Enterobacteriaceae</taxon>
    </lineage>
</organism>
<name>A0ABX9ALY3_9ENTR</name>
<dbReference type="InterPro" id="IPR011990">
    <property type="entry name" value="TPR-like_helical_dom_sf"/>
</dbReference>
<sequence>MKKRLLSALLLCAVSTLFTAHAAGTASLPPDVKAIYDEDTDLVKRAEQGDLEAQNRLAYNLTTSGSDSAWKEGFVWLKRAADGGHVPSQFAVGKTYFTSKRIPHDPQQGQTYLTKAADANLPIAQMALASLLADGTVLKKDAKAAAFWANRLLNNAKASEGHKKTAQDILASLKNG</sequence>
<feature type="signal peptide" evidence="1">
    <location>
        <begin position="1"/>
        <end position="22"/>
    </location>
</feature>
<evidence type="ECO:0000313" key="3">
    <source>
        <dbReference type="Proteomes" id="UP000825886"/>
    </source>
</evidence>
<dbReference type="SMART" id="SM00671">
    <property type="entry name" value="SEL1"/>
    <property type="match status" value="3"/>
</dbReference>
<accession>A0ABX9ALY3</accession>
<dbReference type="Gene3D" id="1.25.40.10">
    <property type="entry name" value="Tetratricopeptide repeat domain"/>
    <property type="match status" value="1"/>
</dbReference>
<protein>
    <submittedName>
        <fullName evidence="2">Sel1 repeat family protein</fullName>
    </submittedName>
</protein>
<evidence type="ECO:0000313" key="2">
    <source>
        <dbReference type="EMBL" id="QZN96182.1"/>
    </source>
</evidence>
<feature type="chain" id="PRO_5046720297" evidence="1">
    <location>
        <begin position="23"/>
        <end position="176"/>
    </location>
</feature>
<dbReference type="InterPro" id="IPR050767">
    <property type="entry name" value="Sel1_AlgK"/>
</dbReference>
<dbReference type="EMBL" id="CP081864">
    <property type="protein sequence ID" value="QZN96182.1"/>
    <property type="molecule type" value="Genomic_DNA"/>
</dbReference>
<dbReference type="Pfam" id="PF08238">
    <property type="entry name" value="Sel1"/>
    <property type="match status" value="3"/>
</dbReference>
<dbReference type="Proteomes" id="UP000825886">
    <property type="component" value="Chromosome"/>
</dbReference>
<dbReference type="PANTHER" id="PTHR11102">
    <property type="entry name" value="SEL-1-LIKE PROTEIN"/>
    <property type="match status" value="1"/>
</dbReference>
<dbReference type="SUPFAM" id="SSF81901">
    <property type="entry name" value="HCP-like"/>
    <property type="match status" value="1"/>
</dbReference>
<proteinExistence type="predicted"/>
<keyword evidence="1" id="KW-0732">Signal</keyword>
<dbReference type="InterPro" id="IPR006597">
    <property type="entry name" value="Sel1-like"/>
</dbReference>
<dbReference type="RefSeq" id="WP_222159238.1">
    <property type="nucleotide sequence ID" value="NZ_CP081864.1"/>
</dbReference>
<evidence type="ECO:0000256" key="1">
    <source>
        <dbReference type="SAM" id="SignalP"/>
    </source>
</evidence>
<reference evidence="2 3" key="1">
    <citation type="submission" date="2021-08" db="EMBL/GenBank/DDBJ databases">
        <title>Culture and genomic analysis of Symbiopectobacterium purcellii sp. nov. gen. nov., isolated from the leafhopper Empoasca decipiens.</title>
        <authorList>
            <person name="Nadal-Jimenez P."/>
            <person name="Siozios S."/>
            <person name="Halliday N."/>
            <person name="Camara M."/>
            <person name="Hurst G.D.D."/>
        </authorList>
    </citation>
    <scope>NUCLEOTIDE SEQUENCE [LARGE SCALE GENOMIC DNA]</scope>
    <source>
        <strain evidence="2 3">SyEd1</strain>
    </source>
</reference>